<accession>A0A397UVF3</accession>
<reference evidence="1 2" key="1">
    <citation type="submission" date="2018-06" db="EMBL/GenBank/DDBJ databases">
        <title>Comparative genomics reveals the genomic features of Rhizophagus irregularis, R. cerebriforme, R. diaphanum and Gigaspora rosea, and their symbiotic lifestyle signature.</title>
        <authorList>
            <person name="Morin E."/>
            <person name="San Clemente H."/>
            <person name="Chen E.C.H."/>
            <person name="De La Providencia I."/>
            <person name="Hainaut M."/>
            <person name="Kuo A."/>
            <person name="Kohler A."/>
            <person name="Murat C."/>
            <person name="Tang N."/>
            <person name="Roy S."/>
            <person name="Loubradou J."/>
            <person name="Henrissat B."/>
            <person name="Grigoriev I.V."/>
            <person name="Corradi N."/>
            <person name="Roux C."/>
            <person name="Martin F.M."/>
        </authorList>
    </citation>
    <scope>NUCLEOTIDE SEQUENCE [LARGE SCALE GENOMIC DNA]</scope>
    <source>
        <strain evidence="1 2">DAOM 194757</strain>
    </source>
</reference>
<evidence type="ECO:0000313" key="2">
    <source>
        <dbReference type="Proteomes" id="UP000266673"/>
    </source>
</evidence>
<comment type="caution">
    <text evidence="1">The sequence shown here is derived from an EMBL/GenBank/DDBJ whole genome shotgun (WGS) entry which is preliminary data.</text>
</comment>
<keyword evidence="2" id="KW-1185">Reference proteome</keyword>
<sequence length="115" mass="13035">MWNIFINYSRDTFSNYMDNTYVIQMNDSEILTADKSTGVDKGTGADMSIDKGIEVNNGMSVNKNVNKDAGVNEENTEVIYEDQSYRIGYEEIQGKFLGGKFNIKKAIQVFFFATQ</sequence>
<dbReference type="EMBL" id="QKWP01000932">
    <property type="protein sequence ID" value="RIB13348.1"/>
    <property type="molecule type" value="Genomic_DNA"/>
</dbReference>
<evidence type="ECO:0000313" key="1">
    <source>
        <dbReference type="EMBL" id="RIB13348.1"/>
    </source>
</evidence>
<name>A0A397UVF3_9GLOM</name>
<dbReference type="Proteomes" id="UP000266673">
    <property type="component" value="Unassembled WGS sequence"/>
</dbReference>
<protein>
    <submittedName>
        <fullName evidence="1">Uncharacterized protein</fullName>
    </submittedName>
</protein>
<proteinExistence type="predicted"/>
<dbReference type="AlphaFoldDB" id="A0A397UVF3"/>
<organism evidence="1 2">
    <name type="scientific">Gigaspora rosea</name>
    <dbReference type="NCBI Taxonomy" id="44941"/>
    <lineage>
        <taxon>Eukaryota</taxon>
        <taxon>Fungi</taxon>
        <taxon>Fungi incertae sedis</taxon>
        <taxon>Mucoromycota</taxon>
        <taxon>Glomeromycotina</taxon>
        <taxon>Glomeromycetes</taxon>
        <taxon>Diversisporales</taxon>
        <taxon>Gigasporaceae</taxon>
        <taxon>Gigaspora</taxon>
    </lineage>
</organism>
<gene>
    <name evidence="1" type="ORF">C2G38_2041062</name>
</gene>